<dbReference type="Gene3D" id="3.30.70.580">
    <property type="entry name" value="Pseudouridine synthase I, catalytic domain, N-terminal subdomain"/>
    <property type="match status" value="1"/>
</dbReference>
<evidence type="ECO:0000313" key="7">
    <source>
        <dbReference type="Proteomes" id="UP001408356"/>
    </source>
</evidence>
<reference evidence="6 7" key="1">
    <citation type="journal article" date="2024" name="J. Plant Pathol.">
        <title>Sequence and assembly of the genome of Seiridium unicorne, isolate CBS 538.82, causal agent of cypress canker disease.</title>
        <authorList>
            <person name="Scali E."/>
            <person name="Rocca G.D."/>
            <person name="Danti R."/>
            <person name="Garbelotto M."/>
            <person name="Barberini S."/>
            <person name="Baroncelli R."/>
            <person name="Emiliani G."/>
        </authorList>
    </citation>
    <scope>NUCLEOTIDE SEQUENCE [LARGE SCALE GENOMIC DNA]</scope>
    <source>
        <strain evidence="6 7">BM-138-508</strain>
    </source>
</reference>
<feature type="region of interest" description="Disordered" evidence="4">
    <location>
        <begin position="529"/>
        <end position="576"/>
    </location>
</feature>
<dbReference type="PANTHER" id="PTHR11142">
    <property type="entry name" value="PSEUDOURIDYLATE SYNTHASE"/>
    <property type="match status" value="1"/>
</dbReference>
<gene>
    <name evidence="6" type="ORF">SUNI508_03467</name>
</gene>
<keyword evidence="3" id="KW-0413">Isomerase</keyword>
<dbReference type="SUPFAM" id="SSF55120">
    <property type="entry name" value="Pseudouridine synthase"/>
    <property type="match status" value="1"/>
</dbReference>
<evidence type="ECO:0000313" key="6">
    <source>
        <dbReference type="EMBL" id="KAK9424591.1"/>
    </source>
</evidence>
<dbReference type="Pfam" id="PF01416">
    <property type="entry name" value="PseudoU_synth_1"/>
    <property type="match status" value="1"/>
</dbReference>
<dbReference type="EMBL" id="JARVKF010000035">
    <property type="protein sequence ID" value="KAK9424591.1"/>
    <property type="molecule type" value="Genomic_DNA"/>
</dbReference>
<feature type="domain" description="Pseudouridine synthase I TruA alpha/beta" evidence="5">
    <location>
        <begin position="296"/>
        <end position="432"/>
    </location>
</feature>
<feature type="region of interest" description="Disordered" evidence="4">
    <location>
        <begin position="163"/>
        <end position="212"/>
    </location>
</feature>
<keyword evidence="7" id="KW-1185">Reference proteome</keyword>
<keyword evidence="2" id="KW-0819">tRNA processing</keyword>
<dbReference type="InterPro" id="IPR001406">
    <property type="entry name" value="PsdUridine_synth_TruA"/>
</dbReference>
<feature type="region of interest" description="Disordered" evidence="4">
    <location>
        <begin position="26"/>
        <end position="78"/>
    </location>
</feature>
<comment type="similarity">
    <text evidence="1">Belongs to the tRNA pseudouridine synthase TruA family.</text>
</comment>
<dbReference type="Gene3D" id="3.30.70.660">
    <property type="entry name" value="Pseudouridine synthase I, catalytic domain, C-terminal subdomain"/>
    <property type="match status" value="1"/>
</dbReference>
<dbReference type="HAMAP" id="MF_00171">
    <property type="entry name" value="TruA"/>
    <property type="match status" value="1"/>
</dbReference>
<protein>
    <recommendedName>
        <fullName evidence="5">Pseudouridine synthase I TruA alpha/beta domain-containing protein</fullName>
    </recommendedName>
</protein>
<dbReference type="InterPro" id="IPR020103">
    <property type="entry name" value="PsdUridine_synth_cat_dom_sf"/>
</dbReference>
<organism evidence="6 7">
    <name type="scientific">Seiridium unicorne</name>
    <dbReference type="NCBI Taxonomy" id="138068"/>
    <lineage>
        <taxon>Eukaryota</taxon>
        <taxon>Fungi</taxon>
        <taxon>Dikarya</taxon>
        <taxon>Ascomycota</taxon>
        <taxon>Pezizomycotina</taxon>
        <taxon>Sordariomycetes</taxon>
        <taxon>Xylariomycetidae</taxon>
        <taxon>Amphisphaeriales</taxon>
        <taxon>Sporocadaceae</taxon>
        <taxon>Seiridium</taxon>
    </lineage>
</organism>
<evidence type="ECO:0000256" key="3">
    <source>
        <dbReference type="ARBA" id="ARBA00023235"/>
    </source>
</evidence>
<feature type="compositionally biased region" description="Polar residues" evidence="4">
    <location>
        <begin position="26"/>
        <end position="45"/>
    </location>
</feature>
<evidence type="ECO:0000256" key="4">
    <source>
        <dbReference type="SAM" id="MobiDB-lite"/>
    </source>
</evidence>
<feature type="compositionally biased region" description="Basic and acidic residues" evidence="4">
    <location>
        <begin position="170"/>
        <end position="179"/>
    </location>
</feature>
<dbReference type="InterPro" id="IPR020095">
    <property type="entry name" value="PsdUridine_synth_TruA_C"/>
</dbReference>
<feature type="compositionally biased region" description="Basic and acidic residues" evidence="4">
    <location>
        <begin position="554"/>
        <end position="569"/>
    </location>
</feature>
<evidence type="ECO:0000259" key="5">
    <source>
        <dbReference type="Pfam" id="PF01416"/>
    </source>
</evidence>
<name>A0ABR2VCN1_9PEZI</name>
<proteinExistence type="inferred from homology"/>
<evidence type="ECO:0000256" key="1">
    <source>
        <dbReference type="ARBA" id="ARBA00009375"/>
    </source>
</evidence>
<sequence>MVGKTDYIWWTKEALVKRIQELEAEQGNSAPTANLAPHSTLSPDSRPSESGAAQAAPLSTADGRGLNPKKKKSDKKIDPSRYTTRLVAFKLAYIGKNYGGFEFQASSALSTIEEELWKALVKSCLIWPENPEEVRWDDWEYSKCGRTDRGVSAFGQVIAVRVRSSRPPPKKREQDRVSEDVEMEGTEVPAATKADPKNGDTGSKEEPVEDKPFDDFKDELQYCRILNRLLPSDIRVLAWCPTIPAQFSARHHCRERQYRYFFTQPAYSPIPHSLENPKATAKVKDGWLDIDAMRKAAKMFEGAHDFRNFCKIDPSKLITNFERKIFECDIVEVKDAETSLPYLDQPEFRPSSTGTGVVEGTQCPKVYYFHVKGSAFLWHQIRCMVAVIFTVGQGLEAPEIVNQLLDYKTQPRRPNYVLASEYPLVLWDCFFPKLDDPERKDAMDWVYLGEDNPLNKHGANGLVDDMWEFWRERKMDEILSGQLLNMVTGLANINKRLDPKAPLHATLSQRTFEGGNRERLVGRYQPMMKKSTLPSPEDTYEKEAKRKGYTSAAHWREERNKKSKFSKDAVEEDTDE</sequence>
<comment type="caution">
    <text evidence="6">The sequence shown here is derived from an EMBL/GenBank/DDBJ whole genome shotgun (WGS) entry which is preliminary data.</text>
</comment>
<dbReference type="PANTHER" id="PTHR11142:SF5">
    <property type="entry name" value="TRNA PSEUDOURIDINE(38_39) SYNTHASE"/>
    <property type="match status" value="1"/>
</dbReference>
<dbReference type="InterPro" id="IPR020097">
    <property type="entry name" value="PsdUridine_synth_TruA_a/b_dom"/>
</dbReference>
<dbReference type="InterPro" id="IPR020094">
    <property type="entry name" value="TruA/RsuA/RluB/E/F_N"/>
</dbReference>
<dbReference type="Proteomes" id="UP001408356">
    <property type="component" value="Unassembled WGS sequence"/>
</dbReference>
<evidence type="ECO:0000256" key="2">
    <source>
        <dbReference type="ARBA" id="ARBA00022694"/>
    </source>
</evidence>
<feature type="compositionally biased region" description="Basic and acidic residues" evidence="4">
    <location>
        <begin position="194"/>
        <end position="212"/>
    </location>
</feature>
<accession>A0ABR2VCN1</accession>